<dbReference type="InterPro" id="IPR029149">
    <property type="entry name" value="Creatin/AminoP/Spt16_N"/>
</dbReference>
<dbReference type="Pfam" id="PF00557">
    <property type="entry name" value="Peptidase_M24"/>
    <property type="match status" value="1"/>
</dbReference>
<dbReference type="InterPro" id="IPR036005">
    <property type="entry name" value="Creatinase/aminopeptidase-like"/>
</dbReference>
<gene>
    <name evidence="6" type="ORF">SAMN02745226_00723</name>
</gene>
<dbReference type="Gene3D" id="3.90.230.10">
    <property type="entry name" value="Creatinase/methionine aminopeptidase superfamily"/>
    <property type="match status" value="1"/>
</dbReference>
<dbReference type="OrthoDB" id="9806388at2"/>
<evidence type="ECO:0000259" key="5">
    <source>
        <dbReference type="Pfam" id="PF01321"/>
    </source>
</evidence>
<protein>
    <submittedName>
        <fullName evidence="6">Xaa-Pro aminopeptidase</fullName>
    </submittedName>
</protein>
<evidence type="ECO:0000313" key="7">
    <source>
        <dbReference type="Proteomes" id="UP000184207"/>
    </source>
</evidence>
<reference evidence="7" key="1">
    <citation type="submission" date="2016-12" db="EMBL/GenBank/DDBJ databases">
        <authorList>
            <person name="Varghese N."/>
            <person name="Submissions S."/>
        </authorList>
    </citation>
    <scope>NUCLEOTIDE SEQUENCE [LARGE SCALE GENOMIC DNA]</scope>
    <source>
        <strain evidence="7">DSM 13020</strain>
    </source>
</reference>
<name>A0A1M7SBX9_FERGO</name>
<dbReference type="Pfam" id="PF01321">
    <property type="entry name" value="Creatinase_N"/>
    <property type="match status" value="1"/>
</dbReference>
<dbReference type="PANTHER" id="PTHR46112">
    <property type="entry name" value="AMINOPEPTIDASE"/>
    <property type="match status" value="1"/>
</dbReference>
<dbReference type="CDD" id="cd01092">
    <property type="entry name" value="APP-like"/>
    <property type="match status" value="1"/>
</dbReference>
<evidence type="ECO:0000256" key="3">
    <source>
        <dbReference type="RuleBase" id="RU000590"/>
    </source>
</evidence>
<dbReference type="Proteomes" id="UP000184207">
    <property type="component" value="Unassembled WGS sequence"/>
</dbReference>
<dbReference type="AlphaFoldDB" id="A0A1M7SBX9"/>
<dbReference type="RefSeq" id="WP_072758460.1">
    <property type="nucleotide sequence ID" value="NZ_FRDJ01000003.1"/>
</dbReference>
<feature type="domain" description="Creatinase N-terminal" evidence="5">
    <location>
        <begin position="9"/>
        <end position="135"/>
    </location>
</feature>
<dbReference type="STRING" id="1121883.SAMN02745226_00723"/>
<keyword evidence="6" id="KW-0645">Protease</keyword>
<dbReference type="InterPro" id="IPR000587">
    <property type="entry name" value="Creatinase_N"/>
</dbReference>
<evidence type="ECO:0000259" key="4">
    <source>
        <dbReference type="Pfam" id="PF00557"/>
    </source>
</evidence>
<dbReference type="EMBL" id="FRDJ01000003">
    <property type="protein sequence ID" value="SHN56011.1"/>
    <property type="molecule type" value="Genomic_DNA"/>
</dbReference>
<dbReference type="InterPro" id="IPR001131">
    <property type="entry name" value="Peptidase_M24B_aminopep-P_CS"/>
</dbReference>
<dbReference type="SUPFAM" id="SSF53092">
    <property type="entry name" value="Creatinase/prolidase N-terminal domain"/>
    <property type="match status" value="1"/>
</dbReference>
<keyword evidence="2" id="KW-0378">Hydrolase</keyword>
<proteinExistence type="inferred from homology"/>
<dbReference type="PANTHER" id="PTHR46112:SF3">
    <property type="entry name" value="AMINOPEPTIDASE YPDF"/>
    <property type="match status" value="1"/>
</dbReference>
<organism evidence="6 7">
    <name type="scientific">Fervidobacterium gondwanense DSM 13020</name>
    <dbReference type="NCBI Taxonomy" id="1121883"/>
    <lineage>
        <taxon>Bacteria</taxon>
        <taxon>Thermotogati</taxon>
        <taxon>Thermotogota</taxon>
        <taxon>Thermotogae</taxon>
        <taxon>Thermotogales</taxon>
        <taxon>Fervidobacteriaceae</taxon>
        <taxon>Fervidobacterium</taxon>
    </lineage>
</organism>
<keyword evidence="1 3" id="KW-0479">Metal-binding</keyword>
<comment type="similarity">
    <text evidence="3">Belongs to the peptidase M24B family.</text>
</comment>
<dbReference type="InterPro" id="IPR000994">
    <property type="entry name" value="Pept_M24"/>
</dbReference>
<accession>A0A1M7SBX9</accession>
<evidence type="ECO:0000256" key="1">
    <source>
        <dbReference type="ARBA" id="ARBA00022723"/>
    </source>
</evidence>
<dbReference type="GO" id="GO:0004177">
    <property type="term" value="F:aminopeptidase activity"/>
    <property type="evidence" value="ECO:0007669"/>
    <property type="project" value="UniProtKB-KW"/>
</dbReference>
<dbReference type="GO" id="GO:0046872">
    <property type="term" value="F:metal ion binding"/>
    <property type="evidence" value="ECO:0007669"/>
    <property type="project" value="UniProtKB-KW"/>
</dbReference>
<keyword evidence="7" id="KW-1185">Reference proteome</keyword>
<evidence type="ECO:0000313" key="6">
    <source>
        <dbReference type="EMBL" id="SHN56011.1"/>
    </source>
</evidence>
<dbReference type="SUPFAM" id="SSF55920">
    <property type="entry name" value="Creatinase/aminopeptidase"/>
    <property type="match status" value="1"/>
</dbReference>
<feature type="domain" description="Peptidase M24" evidence="4">
    <location>
        <begin position="143"/>
        <end position="345"/>
    </location>
</feature>
<evidence type="ECO:0000256" key="2">
    <source>
        <dbReference type="ARBA" id="ARBA00022801"/>
    </source>
</evidence>
<dbReference type="Gene3D" id="3.40.350.10">
    <property type="entry name" value="Creatinase/prolidase N-terminal domain"/>
    <property type="match status" value="1"/>
</dbReference>
<keyword evidence="6" id="KW-0031">Aminopeptidase</keyword>
<dbReference type="InterPro" id="IPR050659">
    <property type="entry name" value="Peptidase_M24B"/>
</dbReference>
<dbReference type="PROSITE" id="PS00491">
    <property type="entry name" value="PROLINE_PEPTIDASE"/>
    <property type="match status" value="1"/>
</dbReference>
<sequence>MSYSLQVVKERVFEKDIDAILILNVESSNAVTTRYLSGFTGSFSALLITPKRHIIVTDSRYWTQVKQESTFELVKYIPPKSFLDTVCELVSNMELRKLAIEKDRISVTHFESLKEKLPNCEFEDISSLLLEIRSIKTEEEVKLVKSAVEIAQEAFKKMLEIAKAGMKEKELAAYMEYQIKLLGADDVAFDTIIASGYRGALPHGKASEKEIAKGEPIVVDWGARYRGYNSDLTRVFCIGEPNDRVKEVYKIVYDAQQKALESIKAGITGKEVDSIARNHISECGYGEYFGHGLGHGLGLEVHENPGLSYRWDKPLIDGQIVTVEPGIYLEGEFGIRIEEDVVVRENGCEILTTLSREIFVV</sequence>